<evidence type="ECO:0000313" key="1">
    <source>
        <dbReference type="EMBL" id="MCF2302075.1"/>
    </source>
</evidence>
<keyword evidence="1" id="KW-0540">Nuclease</keyword>
<name>A0AAW4ZUM2_PHOPO</name>
<comment type="caution">
    <text evidence="1">The sequence shown here is derived from an EMBL/GenBank/DDBJ whole genome shotgun (WGS) entry which is preliminary data.</text>
</comment>
<reference evidence="1" key="1">
    <citation type="submission" date="2019-11" db="EMBL/GenBank/DDBJ databases">
        <title>Comparative genomics of photobacteria reveal adaptation to distinct habitats.</title>
        <authorList>
            <person name="Fuertes-Perez S."/>
            <person name="Hilgarth M."/>
            <person name="Vogel R.F."/>
        </authorList>
    </citation>
    <scope>NUCLEOTIDE SEQUENCE</scope>
    <source>
        <strain evidence="1">TMW2.2145</strain>
    </source>
</reference>
<dbReference type="Pfam" id="PF09563">
    <property type="entry name" value="RE_LlaJI"/>
    <property type="match status" value="1"/>
</dbReference>
<evidence type="ECO:0000313" key="2">
    <source>
        <dbReference type="Proteomes" id="UP000813876"/>
    </source>
</evidence>
<sequence>MYGTRRCYVSDCEISRIHASVIRELDAVFGWMITGSDTSVSLDIQNVATPKGNISNQIRVINSELMSVFSESEIRLLKLQCEYLQFQRGREASDFVIGFQHFHGMWVHMLDKSLIWNFPVNQLFSIPAYKFEDGTIKPAASKGQRTDTVLRLPDSNIFAVVDAKYYGTQELGSAPSWPDLVKQFFMRQL</sequence>
<dbReference type="EMBL" id="WMCP01000010">
    <property type="protein sequence ID" value="MCF2302075.1"/>
    <property type="molecule type" value="Genomic_DNA"/>
</dbReference>
<protein>
    <submittedName>
        <fullName evidence="1">LlaJI family restriction endonuclease</fullName>
    </submittedName>
</protein>
<dbReference type="Proteomes" id="UP000813876">
    <property type="component" value="Unassembled WGS sequence"/>
</dbReference>
<organism evidence="1 2">
    <name type="scientific">Photobacterium phosphoreum</name>
    <dbReference type="NCBI Taxonomy" id="659"/>
    <lineage>
        <taxon>Bacteria</taxon>
        <taxon>Pseudomonadati</taxon>
        <taxon>Pseudomonadota</taxon>
        <taxon>Gammaproteobacteria</taxon>
        <taxon>Vibrionales</taxon>
        <taxon>Vibrionaceae</taxon>
        <taxon>Photobacterium</taxon>
    </lineage>
</organism>
<dbReference type="AlphaFoldDB" id="A0AAW4ZUM2"/>
<accession>A0AAW4ZUM2</accession>
<dbReference type="InterPro" id="IPR018579">
    <property type="entry name" value="Restrct_endonuc_II_LlaJI"/>
</dbReference>
<keyword evidence="1" id="KW-0378">Hydrolase</keyword>
<keyword evidence="1" id="KW-0255">Endonuclease</keyword>
<dbReference type="GO" id="GO:0004519">
    <property type="term" value="F:endonuclease activity"/>
    <property type="evidence" value="ECO:0007669"/>
    <property type="project" value="UniProtKB-KW"/>
</dbReference>
<proteinExistence type="predicted"/>
<gene>
    <name evidence="1" type="ORF">GLP33_10080</name>
</gene>